<keyword evidence="1" id="KW-0812">Transmembrane</keyword>
<dbReference type="Proteomes" id="UP001595629">
    <property type="component" value="Unassembled WGS sequence"/>
</dbReference>
<keyword evidence="1" id="KW-0472">Membrane</keyword>
<feature type="transmembrane region" description="Helical" evidence="1">
    <location>
        <begin position="181"/>
        <end position="204"/>
    </location>
</feature>
<feature type="transmembrane region" description="Helical" evidence="1">
    <location>
        <begin position="52"/>
        <end position="77"/>
    </location>
</feature>
<gene>
    <name evidence="2" type="ORF">ACFORG_18060</name>
</gene>
<organism evidence="2 3">
    <name type="scientific">Lutimaribacter marinistellae</name>
    <dbReference type="NCBI Taxonomy" id="1820329"/>
    <lineage>
        <taxon>Bacteria</taxon>
        <taxon>Pseudomonadati</taxon>
        <taxon>Pseudomonadota</taxon>
        <taxon>Alphaproteobacteria</taxon>
        <taxon>Rhodobacterales</taxon>
        <taxon>Roseobacteraceae</taxon>
        <taxon>Lutimaribacter</taxon>
    </lineage>
</organism>
<feature type="transmembrane region" description="Helical" evidence="1">
    <location>
        <begin position="141"/>
        <end position="159"/>
    </location>
</feature>
<comment type="caution">
    <text evidence="2">The sequence shown here is derived from an EMBL/GenBank/DDBJ whole genome shotgun (WGS) entry which is preliminary data.</text>
</comment>
<dbReference type="RefSeq" id="WP_386736931.1">
    <property type="nucleotide sequence ID" value="NZ_JBHRXI010000017.1"/>
</dbReference>
<keyword evidence="1" id="KW-1133">Transmembrane helix</keyword>
<reference evidence="3" key="1">
    <citation type="journal article" date="2019" name="Int. J. Syst. Evol. Microbiol.">
        <title>The Global Catalogue of Microorganisms (GCM) 10K type strain sequencing project: providing services to taxonomists for standard genome sequencing and annotation.</title>
        <authorList>
            <consortium name="The Broad Institute Genomics Platform"/>
            <consortium name="The Broad Institute Genome Sequencing Center for Infectious Disease"/>
            <person name="Wu L."/>
            <person name="Ma J."/>
        </authorList>
    </citation>
    <scope>NUCLEOTIDE SEQUENCE [LARGE SCALE GENOMIC DNA]</scope>
    <source>
        <strain evidence="3">KCTC 42911</strain>
    </source>
</reference>
<evidence type="ECO:0000313" key="2">
    <source>
        <dbReference type="EMBL" id="MFC3615663.1"/>
    </source>
</evidence>
<proteinExistence type="predicted"/>
<keyword evidence="3" id="KW-1185">Reference proteome</keyword>
<protein>
    <recommendedName>
        <fullName evidence="4">ABC transmembrane type-1 domain-containing protein</fullName>
    </recommendedName>
</protein>
<dbReference type="EMBL" id="JBHRXI010000017">
    <property type="protein sequence ID" value="MFC3615663.1"/>
    <property type="molecule type" value="Genomic_DNA"/>
</dbReference>
<sequence>MDTSQIAQKVSVPTARVVTIALLVELFSILSVGKSPAWLTAAEILNQGIINIGYYAIIFSLVLFPLLLPLMAVAMAANELCYRIISWPVRKIRILDVSMRFSRRSLYVEAELVRSYAESRSDKDLLEKINKKELQSTEPSFMLPSAIFTLLVSIIWFSSKESPNFFMKACSINEPADTCSLYYVVVALAFFQSFCLMAVHGAAFRLAMLFPRADLPAPLTEIRAAPRSAVAEKLKTAMKTWMRGEK</sequence>
<accession>A0ABV7TKE2</accession>
<evidence type="ECO:0000313" key="3">
    <source>
        <dbReference type="Proteomes" id="UP001595629"/>
    </source>
</evidence>
<evidence type="ECO:0008006" key="4">
    <source>
        <dbReference type="Google" id="ProtNLM"/>
    </source>
</evidence>
<evidence type="ECO:0000256" key="1">
    <source>
        <dbReference type="SAM" id="Phobius"/>
    </source>
</evidence>
<name>A0ABV7TKE2_9RHOB</name>
<feature type="transmembrane region" description="Helical" evidence="1">
    <location>
        <begin position="12"/>
        <end position="32"/>
    </location>
</feature>